<dbReference type="AlphaFoldDB" id="F3YZJ2"/>
<dbReference type="GO" id="GO:0046872">
    <property type="term" value="F:metal ion binding"/>
    <property type="evidence" value="ECO:0007669"/>
    <property type="project" value="UniProtKB-KW"/>
</dbReference>
<dbReference type="InterPro" id="IPR006638">
    <property type="entry name" value="Elp3/MiaA/NifB-like_rSAM"/>
</dbReference>
<dbReference type="SUPFAM" id="SSF102114">
    <property type="entry name" value="Radical SAM enzymes"/>
    <property type="match status" value="1"/>
</dbReference>
<dbReference type="Gene3D" id="3.80.30.20">
    <property type="entry name" value="tm_1862 like domain"/>
    <property type="match status" value="1"/>
</dbReference>
<keyword evidence="4" id="KW-0408">Iron</keyword>
<dbReference type="GO" id="GO:0005829">
    <property type="term" value="C:cytosol"/>
    <property type="evidence" value="ECO:0007669"/>
    <property type="project" value="TreeGrafter"/>
</dbReference>
<dbReference type="HOGENOM" id="CLU_021572_4_2_7"/>
<evidence type="ECO:0000256" key="3">
    <source>
        <dbReference type="ARBA" id="ARBA00022723"/>
    </source>
</evidence>
<dbReference type="PANTHER" id="PTHR43409:SF7">
    <property type="entry name" value="BLL1977 PROTEIN"/>
    <property type="match status" value="1"/>
</dbReference>
<feature type="domain" description="Radical SAM core" evidence="6">
    <location>
        <begin position="197"/>
        <end position="419"/>
    </location>
</feature>
<dbReference type="InterPro" id="IPR023404">
    <property type="entry name" value="rSAM_horseshoe"/>
</dbReference>
<sequence>MRFALVNPNWCFAGSVYFGCREPHLPLELGYAARALEDAGHEAVIIDAHLFNLSLGDLRARLEDFAPDFTVLVTAPTYLFWRCAQPELTVPELTAAAIIEAAGVLVAVGPHPSTSPGSVLAKLRADAVLRGEFEQALPLLADKDWREIPGLVFNWRGRLHGKDGRVQTAKVEALPALGWPDEWISRHVHHHHRFDALPKGPGAEVEASRGCPFGCVFCAREYFRGVYRKRPMATVLAEIDGLLSRGVEYVYFIDELFLADRPLLSELAARGLKFGIQTRIDLWKPRDLELLGRAGCVSVEAGLECLTPDVRALLGKRSAMSTEQMVERLVMAKSNIPFVQANLVDVGCESPDFVAEWRDRLHSRGIWANDPVPIFPYPGSNIYRRKWGEPDDLAWERALQDYHAGVTRLSELQDAWSMPAAVGS</sequence>
<dbReference type="GO" id="GO:0051536">
    <property type="term" value="F:iron-sulfur cluster binding"/>
    <property type="evidence" value="ECO:0007669"/>
    <property type="project" value="UniProtKB-KW"/>
</dbReference>
<evidence type="ECO:0000256" key="4">
    <source>
        <dbReference type="ARBA" id="ARBA00023004"/>
    </source>
</evidence>
<dbReference type="STRING" id="690850.Desaf_1352"/>
<evidence type="ECO:0000256" key="5">
    <source>
        <dbReference type="ARBA" id="ARBA00023014"/>
    </source>
</evidence>
<keyword evidence="5" id="KW-0411">Iron-sulfur</keyword>
<name>F3YZJ2_DESAF</name>
<dbReference type="NCBIfam" id="TIGR04295">
    <property type="entry name" value="B12_rSAM_oligo"/>
    <property type="match status" value="1"/>
</dbReference>
<dbReference type="Pfam" id="PF04055">
    <property type="entry name" value="Radical_SAM"/>
    <property type="match status" value="1"/>
</dbReference>
<comment type="cofactor">
    <cofactor evidence="1">
        <name>[4Fe-4S] cluster</name>
        <dbReference type="ChEBI" id="CHEBI:49883"/>
    </cofactor>
</comment>
<dbReference type="eggNOG" id="COG1032">
    <property type="taxonomic scope" value="Bacteria"/>
</dbReference>
<dbReference type="PANTHER" id="PTHR43409">
    <property type="entry name" value="ANAEROBIC MAGNESIUM-PROTOPORPHYRIN IX MONOMETHYL ESTER CYCLASE-RELATED"/>
    <property type="match status" value="1"/>
</dbReference>
<dbReference type="GO" id="GO:0003824">
    <property type="term" value="F:catalytic activity"/>
    <property type="evidence" value="ECO:0007669"/>
    <property type="project" value="InterPro"/>
</dbReference>
<dbReference type="InterPro" id="IPR027559">
    <property type="entry name" value="B12_rSAM_oligo"/>
</dbReference>
<dbReference type="InterPro" id="IPR051198">
    <property type="entry name" value="BchE-like"/>
</dbReference>
<evidence type="ECO:0000256" key="2">
    <source>
        <dbReference type="ARBA" id="ARBA00022691"/>
    </source>
</evidence>
<dbReference type="InterPro" id="IPR058240">
    <property type="entry name" value="rSAM_sf"/>
</dbReference>
<dbReference type="InterPro" id="IPR007197">
    <property type="entry name" value="rSAM"/>
</dbReference>
<evidence type="ECO:0000259" key="6">
    <source>
        <dbReference type="PROSITE" id="PS51918"/>
    </source>
</evidence>
<gene>
    <name evidence="7" type="ORF">Desaf_1352</name>
</gene>
<dbReference type="KEGG" id="daf:Desaf_1352"/>
<dbReference type="PROSITE" id="PS51918">
    <property type="entry name" value="RADICAL_SAM"/>
    <property type="match status" value="1"/>
</dbReference>
<dbReference type="Proteomes" id="UP000007844">
    <property type="component" value="Chromosome"/>
</dbReference>
<dbReference type="RefSeq" id="WP_014259482.1">
    <property type="nucleotide sequence ID" value="NC_016629.1"/>
</dbReference>
<dbReference type="EMBL" id="CP003221">
    <property type="protein sequence ID" value="EGJ49691.1"/>
    <property type="molecule type" value="Genomic_DNA"/>
</dbReference>
<dbReference type="SFLD" id="SFLDG01082">
    <property type="entry name" value="B12-binding_domain_containing"/>
    <property type="match status" value="1"/>
</dbReference>
<proteinExistence type="predicted"/>
<dbReference type="CDD" id="cd01335">
    <property type="entry name" value="Radical_SAM"/>
    <property type="match status" value="1"/>
</dbReference>
<keyword evidence="8" id="KW-1185">Reference proteome</keyword>
<keyword evidence="3" id="KW-0479">Metal-binding</keyword>
<dbReference type="SMART" id="SM00729">
    <property type="entry name" value="Elp3"/>
    <property type="match status" value="1"/>
</dbReference>
<evidence type="ECO:0000256" key="1">
    <source>
        <dbReference type="ARBA" id="ARBA00001966"/>
    </source>
</evidence>
<keyword evidence="2" id="KW-0949">S-adenosyl-L-methionine</keyword>
<reference evidence="7 8" key="1">
    <citation type="journal article" date="2011" name="J. Bacteriol.">
        <title>Genome sequence of the mercury-methylating and pleomorphic Desulfovibrio africanus Strain Walvis Bay.</title>
        <authorList>
            <person name="Brown S.D."/>
            <person name="Wall J.D."/>
            <person name="Kucken A.M."/>
            <person name="Gilmour C.C."/>
            <person name="Podar M."/>
            <person name="Brandt C.C."/>
            <person name="Teshima H."/>
            <person name="Detter J.C."/>
            <person name="Han C.S."/>
            <person name="Land M.L."/>
            <person name="Lucas S."/>
            <person name="Han J."/>
            <person name="Pennacchio L."/>
            <person name="Nolan M."/>
            <person name="Pitluck S."/>
            <person name="Woyke T."/>
            <person name="Goodwin L."/>
            <person name="Palumbo A.V."/>
            <person name="Elias D.A."/>
        </authorList>
    </citation>
    <scope>NUCLEOTIDE SEQUENCE [LARGE SCALE GENOMIC DNA]</scope>
    <source>
        <strain evidence="7 8">Walvis Bay</strain>
    </source>
</reference>
<evidence type="ECO:0000313" key="8">
    <source>
        <dbReference type="Proteomes" id="UP000007844"/>
    </source>
</evidence>
<accession>F3YZJ2</accession>
<organism evidence="7 8">
    <name type="scientific">Desulfocurvibacter africanus subsp. africanus str. Walvis Bay</name>
    <dbReference type="NCBI Taxonomy" id="690850"/>
    <lineage>
        <taxon>Bacteria</taxon>
        <taxon>Pseudomonadati</taxon>
        <taxon>Thermodesulfobacteriota</taxon>
        <taxon>Desulfovibrionia</taxon>
        <taxon>Desulfovibrionales</taxon>
        <taxon>Desulfovibrionaceae</taxon>
        <taxon>Desulfocurvibacter</taxon>
    </lineage>
</organism>
<dbReference type="SFLD" id="SFLDS00029">
    <property type="entry name" value="Radical_SAM"/>
    <property type="match status" value="1"/>
</dbReference>
<evidence type="ECO:0000313" key="7">
    <source>
        <dbReference type="EMBL" id="EGJ49691.1"/>
    </source>
</evidence>
<protein>
    <submittedName>
        <fullName evidence="7">Radical SAM domain protein</fullName>
    </submittedName>
</protein>